<dbReference type="Pfam" id="PF00071">
    <property type="entry name" value="Ras"/>
    <property type="match status" value="1"/>
</dbReference>
<dbReference type="PANTHER" id="PTHR45704">
    <property type="entry name" value="RAS-LIKE FAMILY MEMBER 11"/>
    <property type="match status" value="1"/>
</dbReference>
<proteinExistence type="inferred from homology"/>
<dbReference type="InterPro" id="IPR027417">
    <property type="entry name" value="P-loop_NTPase"/>
</dbReference>
<dbReference type="AlphaFoldDB" id="A0A4Y2TXB8"/>
<evidence type="ECO:0000313" key="6">
    <source>
        <dbReference type="Proteomes" id="UP000499080"/>
    </source>
</evidence>
<dbReference type="InterPro" id="IPR001806">
    <property type="entry name" value="Small_GTPase"/>
</dbReference>
<evidence type="ECO:0000256" key="2">
    <source>
        <dbReference type="ARBA" id="ARBA00011984"/>
    </source>
</evidence>
<dbReference type="InterPro" id="IPR051065">
    <property type="entry name" value="Ras-related_GTPase"/>
</dbReference>
<evidence type="ECO:0000256" key="3">
    <source>
        <dbReference type="ARBA" id="ARBA00022801"/>
    </source>
</evidence>
<dbReference type="GO" id="GO:0003925">
    <property type="term" value="F:G protein activity"/>
    <property type="evidence" value="ECO:0007669"/>
    <property type="project" value="UniProtKB-EC"/>
</dbReference>
<organism evidence="5 6">
    <name type="scientific">Araneus ventricosus</name>
    <name type="common">Orbweaver spider</name>
    <name type="synonym">Epeira ventricosa</name>
    <dbReference type="NCBI Taxonomy" id="182803"/>
    <lineage>
        <taxon>Eukaryota</taxon>
        <taxon>Metazoa</taxon>
        <taxon>Ecdysozoa</taxon>
        <taxon>Arthropoda</taxon>
        <taxon>Chelicerata</taxon>
        <taxon>Arachnida</taxon>
        <taxon>Araneae</taxon>
        <taxon>Araneomorphae</taxon>
        <taxon>Entelegynae</taxon>
        <taxon>Araneoidea</taxon>
        <taxon>Araneidae</taxon>
        <taxon>Araneus</taxon>
    </lineage>
</organism>
<dbReference type="SUPFAM" id="SSF52540">
    <property type="entry name" value="P-loop containing nucleoside triphosphate hydrolases"/>
    <property type="match status" value="1"/>
</dbReference>
<gene>
    <name evidence="5" type="ORF">AVEN_250177_1</name>
</gene>
<comment type="similarity">
    <text evidence="1">Belongs to the small GTPase superfamily. Ras family.</text>
</comment>
<keyword evidence="6" id="KW-1185">Reference proteome</keyword>
<name>A0A4Y2TXB8_ARAVE</name>
<protein>
    <recommendedName>
        <fullName evidence="2">small monomeric GTPase</fullName>
        <ecNumber evidence="2">3.6.5.2</ecNumber>
    </recommendedName>
</protein>
<reference evidence="5 6" key="1">
    <citation type="journal article" date="2019" name="Sci. Rep.">
        <title>Orb-weaving spider Araneus ventricosus genome elucidates the spidroin gene catalogue.</title>
        <authorList>
            <person name="Kono N."/>
            <person name="Nakamura H."/>
            <person name="Ohtoshi R."/>
            <person name="Moran D.A.P."/>
            <person name="Shinohara A."/>
            <person name="Yoshida Y."/>
            <person name="Fujiwara M."/>
            <person name="Mori M."/>
            <person name="Tomita M."/>
            <person name="Arakawa K."/>
        </authorList>
    </citation>
    <scope>NUCLEOTIDE SEQUENCE [LARGE SCALE GENOMIC DNA]</scope>
</reference>
<comment type="caution">
    <text evidence="5">The sequence shown here is derived from an EMBL/GenBank/DDBJ whole genome shotgun (WGS) entry which is preliminary data.</text>
</comment>
<comment type="catalytic activity">
    <reaction evidence="4">
        <text>GTP + H2O = GDP + phosphate + H(+)</text>
        <dbReference type="Rhea" id="RHEA:19669"/>
        <dbReference type="ChEBI" id="CHEBI:15377"/>
        <dbReference type="ChEBI" id="CHEBI:15378"/>
        <dbReference type="ChEBI" id="CHEBI:37565"/>
        <dbReference type="ChEBI" id="CHEBI:43474"/>
        <dbReference type="ChEBI" id="CHEBI:58189"/>
        <dbReference type="EC" id="3.6.5.2"/>
    </reaction>
</comment>
<keyword evidence="3" id="KW-0378">Hydrolase</keyword>
<evidence type="ECO:0000256" key="4">
    <source>
        <dbReference type="ARBA" id="ARBA00048098"/>
    </source>
</evidence>
<evidence type="ECO:0000313" key="5">
    <source>
        <dbReference type="EMBL" id="GBO03956.1"/>
    </source>
</evidence>
<accession>A0A4Y2TXB8</accession>
<dbReference type="OrthoDB" id="8830751at2759"/>
<sequence length="216" mass="24315">MASTSGLFISRRPKKSSKLPLDARHEIAKRLASGLRQFTIKVIGDESTGRRTLIRRFLNMNGGPFQQPESRGDGKRDIFVDLKDRPYLFLRGTVCLHTSIFNLQELDFEAILETVADLDSFVVIFDVGRCITFLTAIHCMVKITELLRHNAPEFILVGNKIDLPQREVLEERGREVAETCGAEHYYECSALMNVNMDAVLDATLITALDLSMVLPS</sequence>
<dbReference type="EMBL" id="BGPR01031088">
    <property type="protein sequence ID" value="GBO03956.1"/>
    <property type="molecule type" value="Genomic_DNA"/>
</dbReference>
<dbReference type="SMART" id="SM00175">
    <property type="entry name" value="RAB"/>
    <property type="match status" value="1"/>
</dbReference>
<dbReference type="GO" id="GO:0005525">
    <property type="term" value="F:GTP binding"/>
    <property type="evidence" value="ECO:0007669"/>
    <property type="project" value="InterPro"/>
</dbReference>
<dbReference type="PRINTS" id="PR00449">
    <property type="entry name" value="RASTRNSFRMNG"/>
</dbReference>
<dbReference type="PROSITE" id="PS51419">
    <property type="entry name" value="RAB"/>
    <property type="match status" value="1"/>
</dbReference>
<dbReference type="Proteomes" id="UP000499080">
    <property type="component" value="Unassembled WGS sequence"/>
</dbReference>
<dbReference type="EC" id="3.6.5.2" evidence="2"/>
<dbReference type="Gene3D" id="3.40.50.300">
    <property type="entry name" value="P-loop containing nucleotide triphosphate hydrolases"/>
    <property type="match status" value="1"/>
</dbReference>
<evidence type="ECO:0000256" key="1">
    <source>
        <dbReference type="ARBA" id="ARBA00008344"/>
    </source>
</evidence>